<dbReference type="Pfam" id="PF25954">
    <property type="entry name" value="Beta-barrel_RND_2"/>
    <property type="match status" value="1"/>
</dbReference>
<protein>
    <recommendedName>
        <fullName evidence="1">CusB-like beta-barrel domain-containing protein</fullName>
    </recommendedName>
</protein>
<dbReference type="InterPro" id="IPR058792">
    <property type="entry name" value="Beta-barrel_RND_2"/>
</dbReference>
<sequence>MVVKVAEVEKTEFKGKILVINTKLNSQSRNVLVKVSLADPKSQLKPGMLAEIGLKK</sequence>
<comment type="caution">
    <text evidence="2">The sequence shown here is derived from an EMBL/GenBank/DDBJ whole genome shotgun (WGS) entry which is preliminary data.</text>
</comment>
<name>A0A645HKL5_9ZZZZ</name>
<feature type="domain" description="CusB-like beta-barrel" evidence="1">
    <location>
        <begin position="3"/>
        <end position="55"/>
    </location>
</feature>
<dbReference type="Gene3D" id="2.40.30.170">
    <property type="match status" value="1"/>
</dbReference>
<gene>
    <name evidence="2" type="ORF">SDC9_187069</name>
</gene>
<organism evidence="2">
    <name type="scientific">bioreactor metagenome</name>
    <dbReference type="NCBI Taxonomy" id="1076179"/>
    <lineage>
        <taxon>unclassified sequences</taxon>
        <taxon>metagenomes</taxon>
        <taxon>ecological metagenomes</taxon>
    </lineage>
</organism>
<dbReference type="SUPFAM" id="SSF111369">
    <property type="entry name" value="HlyD-like secretion proteins"/>
    <property type="match status" value="1"/>
</dbReference>
<dbReference type="EMBL" id="VSSQ01095415">
    <property type="protein sequence ID" value="MPN39541.1"/>
    <property type="molecule type" value="Genomic_DNA"/>
</dbReference>
<dbReference type="AlphaFoldDB" id="A0A645HKL5"/>
<reference evidence="2" key="1">
    <citation type="submission" date="2019-08" db="EMBL/GenBank/DDBJ databases">
        <authorList>
            <person name="Kucharzyk K."/>
            <person name="Murdoch R.W."/>
            <person name="Higgins S."/>
            <person name="Loffler F."/>
        </authorList>
    </citation>
    <scope>NUCLEOTIDE SEQUENCE</scope>
</reference>
<proteinExistence type="predicted"/>
<accession>A0A645HKL5</accession>
<evidence type="ECO:0000313" key="2">
    <source>
        <dbReference type="EMBL" id="MPN39541.1"/>
    </source>
</evidence>
<evidence type="ECO:0000259" key="1">
    <source>
        <dbReference type="Pfam" id="PF25954"/>
    </source>
</evidence>